<dbReference type="InterPro" id="IPR007280">
    <property type="entry name" value="Peptidase_C_arc/bac"/>
</dbReference>
<proteinExistence type="predicted"/>
<dbReference type="Gene3D" id="2.60.120.380">
    <property type="match status" value="1"/>
</dbReference>
<dbReference type="RefSeq" id="WP_226587202.1">
    <property type="nucleotide sequence ID" value="NZ_BLAY01000105.1"/>
</dbReference>
<dbReference type="Pfam" id="PF04151">
    <property type="entry name" value="PPC"/>
    <property type="match status" value="1"/>
</dbReference>
<accession>A0AAV3WKB4</accession>
<sequence>MSIFDIGSMSSSQNYSGLIGGANPFDLYNFSVKESGSFSLSLNGLSDNADVQLLNSSGEVLYISAALGMSAEAIALNNLATGNYAVRVLQVGGSTNYNLNLAAKGKVDPLTGIWILYPVTLR</sequence>
<gene>
    <name evidence="2" type="ORF">MiSe_57860</name>
</gene>
<feature type="domain" description="Peptidase C-terminal archaeal/bacterial" evidence="1">
    <location>
        <begin position="26"/>
        <end position="88"/>
    </location>
</feature>
<evidence type="ECO:0000313" key="2">
    <source>
        <dbReference type="EMBL" id="GET40974.1"/>
    </source>
</evidence>
<comment type="caution">
    <text evidence="2">The sequence shown here is derived from an EMBL/GenBank/DDBJ whole genome shotgun (WGS) entry which is preliminary data.</text>
</comment>
<dbReference type="SUPFAM" id="SSF89260">
    <property type="entry name" value="Collagen-binding domain"/>
    <property type="match status" value="1"/>
</dbReference>
<reference evidence="2" key="1">
    <citation type="submission" date="2019-10" db="EMBL/GenBank/DDBJ databases">
        <title>Draft genome sequece of Microseira wollei NIES-4236.</title>
        <authorList>
            <person name="Yamaguchi H."/>
            <person name="Suzuki S."/>
            <person name="Kawachi M."/>
        </authorList>
    </citation>
    <scope>NUCLEOTIDE SEQUENCE</scope>
    <source>
        <strain evidence="2">NIES-4236</strain>
    </source>
</reference>
<dbReference type="AlphaFoldDB" id="A0AAV3WKB4"/>
<keyword evidence="3" id="KW-1185">Reference proteome</keyword>
<evidence type="ECO:0000259" key="1">
    <source>
        <dbReference type="Pfam" id="PF04151"/>
    </source>
</evidence>
<dbReference type="EMBL" id="BLAY01000105">
    <property type="protein sequence ID" value="GET40974.1"/>
    <property type="molecule type" value="Genomic_DNA"/>
</dbReference>
<evidence type="ECO:0000313" key="3">
    <source>
        <dbReference type="Proteomes" id="UP001050975"/>
    </source>
</evidence>
<organism evidence="2 3">
    <name type="scientific">Microseira wollei NIES-4236</name>
    <dbReference type="NCBI Taxonomy" id="2530354"/>
    <lineage>
        <taxon>Bacteria</taxon>
        <taxon>Bacillati</taxon>
        <taxon>Cyanobacteriota</taxon>
        <taxon>Cyanophyceae</taxon>
        <taxon>Oscillatoriophycideae</taxon>
        <taxon>Aerosakkonematales</taxon>
        <taxon>Aerosakkonemataceae</taxon>
        <taxon>Microseira</taxon>
    </lineage>
</organism>
<dbReference type="Proteomes" id="UP001050975">
    <property type="component" value="Unassembled WGS sequence"/>
</dbReference>
<protein>
    <submittedName>
        <fullName evidence="2">Peptidase</fullName>
    </submittedName>
</protein>
<name>A0AAV3WKB4_9CYAN</name>